<name>A0A919QMB7_9ACTN</name>
<dbReference type="GO" id="GO:0047527">
    <property type="term" value="F:2,3-dihydroxybenzoate-serine ligase activity"/>
    <property type="evidence" value="ECO:0007669"/>
    <property type="project" value="TreeGrafter"/>
</dbReference>
<evidence type="ECO:0000313" key="6">
    <source>
        <dbReference type="Proteomes" id="UP000640052"/>
    </source>
</evidence>
<dbReference type="InterPro" id="IPR036736">
    <property type="entry name" value="ACP-like_sf"/>
</dbReference>
<dbReference type="SUPFAM" id="SSF47336">
    <property type="entry name" value="ACP-like"/>
    <property type="match status" value="1"/>
</dbReference>
<keyword evidence="3" id="KW-0597">Phosphoprotein</keyword>
<feature type="domain" description="Carrier" evidence="4">
    <location>
        <begin position="451"/>
        <end position="526"/>
    </location>
</feature>
<dbReference type="GO" id="GO:0005829">
    <property type="term" value="C:cytosol"/>
    <property type="evidence" value="ECO:0007669"/>
    <property type="project" value="TreeGrafter"/>
</dbReference>
<dbReference type="RefSeq" id="WP_204045386.1">
    <property type="nucleotide sequence ID" value="NZ_BOOA01000094.1"/>
</dbReference>
<dbReference type="GO" id="GO:0008610">
    <property type="term" value="P:lipid biosynthetic process"/>
    <property type="evidence" value="ECO:0007669"/>
    <property type="project" value="UniProtKB-ARBA"/>
</dbReference>
<dbReference type="Gene3D" id="3.30.559.30">
    <property type="entry name" value="Nonribosomal peptide synthetase, condensation domain"/>
    <property type="match status" value="1"/>
</dbReference>
<dbReference type="InterPro" id="IPR009081">
    <property type="entry name" value="PP-bd_ACP"/>
</dbReference>
<dbReference type="Proteomes" id="UP000640052">
    <property type="component" value="Unassembled WGS sequence"/>
</dbReference>
<organism evidence="5 6">
    <name type="scientific">Acrocarpospora phusangensis</name>
    <dbReference type="NCBI Taxonomy" id="1070424"/>
    <lineage>
        <taxon>Bacteria</taxon>
        <taxon>Bacillati</taxon>
        <taxon>Actinomycetota</taxon>
        <taxon>Actinomycetes</taxon>
        <taxon>Streptosporangiales</taxon>
        <taxon>Streptosporangiaceae</taxon>
        <taxon>Acrocarpospora</taxon>
    </lineage>
</organism>
<dbReference type="PROSITE" id="PS00012">
    <property type="entry name" value="PHOSPHOPANTETHEINE"/>
    <property type="match status" value="1"/>
</dbReference>
<dbReference type="InterPro" id="IPR020806">
    <property type="entry name" value="PKS_PP-bd"/>
</dbReference>
<protein>
    <recommendedName>
        <fullName evidence="4">Carrier domain-containing protein</fullName>
    </recommendedName>
</protein>
<dbReference type="Gene3D" id="3.30.559.10">
    <property type="entry name" value="Chloramphenicol acetyltransferase-like domain"/>
    <property type="match status" value="1"/>
</dbReference>
<gene>
    <name evidence="5" type="ORF">Aph01nite_70770</name>
</gene>
<reference evidence="5" key="1">
    <citation type="submission" date="2021-01" db="EMBL/GenBank/DDBJ databases">
        <title>Whole genome shotgun sequence of Acrocarpospora phusangensis NBRC 108782.</title>
        <authorList>
            <person name="Komaki H."/>
            <person name="Tamura T."/>
        </authorList>
    </citation>
    <scope>NUCLEOTIDE SEQUENCE</scope>
    <source>
        <strain evidence="5">NBRC 108782</strain>
    </source>
</reference>
<dbReference type="InterPro" id="IPR006162">
    <property type="entry name" value="Ppantetheine_attach_site"/>
</dbReference>
<dbReference type="GO" id="GO:0009366">
    <property type="term" value="C:enterobactin synthetase complex"/>
    <property type="evidence" value="ECO:0007669"/>
    <property type="project" value="TreeGrafter"/>
</dbReference>
<evidence type="ECO:0000256" key="1">
    <source>
        <dbReference type="ARBA" id="ARBA00001957"/>
    </source>
</evidence>
<dbReference type="Gene3D" id="1.10.1200.10">
    <property type="entry name" value="ACP-like"/>
    <property type="match status" value="1"/>
</dbReference>
<accession>A0A919QMB7</accession>
<dbReference type="PANTHER" id="PTHR45527">
    <property type="entry name" value="NONRIBOSOMAL PEPTIDE SYNTHETASE"/>
    <property type="match status" value="1"/>
</dbReference>
<dbReference type="Pfam" id="PF00550">
    <property type="entry name" value="PP-binding"/>
    <property type="match status" value="1"/>
</dbReference>
<sequence length="551" mass="59866">MYPLSYGQEQMWLVDQMLGPAALAAPALCTRITGALDVGALRQATAYIVDRHSVLRARFLPTPAGCEQRVVSAPPLDFDLTDLPDAGQAAAACAEEIRRGFDLTRDPPLRARVYRIAADDHVLLVLRHHIVWDGESDEIFAAELGALYRQFAGGAAADLPPLALQYPDFARRQREEVSGQRLEKLVTRARDAIGDPLPEPLPLGGPGGRGEYGYAHVVPIAPAVGDRIPEFAQEAQATPYMMLLGVFRAWWSVGAGVDRLLIGCPISGRRRPEYQDLIGYFSNLAVVGHRVDASITPHEVIARERRGLLEAMTRHDLPYEVLARSLGRSASRPLVQVAFLYEATPWPDLMLPGLGTGRFDFDAPNPPPPLDLMVTIGPHGDGLAAKWEHRDPLLSETVRAMAASFDTMLARAIEHPGTPIGRLDVPRAEPATTARADTPQVTWLTADTGTPPGSRLEQEIADTWSELLGRAVPGVHANLFSLGGHSLTVATLAFRLAEAYGLPVPMADLMEHPTVAGQAALIERQLATALDRLDEAEIVRVLDQLATETHQ</sequence>
<dbReference type="Pfam" id="PF00668">
    <property type="entry name" value="Condensation"/>
    <property type="match status" value="1"/>
</dbReference>
<comment type="caution">
    <text evidence="5">The sequence shown here is derived from an EMBL/GenBank/DDBJ whole genome shotgun (WGS) entry which is preliminary data.</text>
</comment>
<evidence type="ECO:0000256" key="2">
    <source>
        <dbReference type="ARBA" id="ARBA00022450"/>
    </source>
</evidence>
<dbReference type="PANTHER" id="PTHR45527:SF1">
    <property type="entry name" value="FATTY ACID SYNTHASE"/>
    <property type="match status" value="1"/>
</dbReference>
<dbReference type="InterPro" id="IPR001242">
    <property type="entry name" value="Condensation_dom"/>
</dbReference>
<comment type="cofactor">
    <cofactor evidence="1">
        <name>pantetheine 4'-phosphate</name>
        <dbReference type="ChEBI" id="CHEBI:47942"/>
    </cofactor>
</comment>
<evidence type="ECO:0000259" key="4">
    <source>
        <dbReference type="PROSITE" id="PS50075"/>
    </source>
</evidence>
<dbReference type="GO" id="GO:0043041">
    <property type="term" value="P:amino acid activation for nonribosomal peptide biosynthetic process"/>
    <property type="evidence" value="ECO:0007669"/>
    <property type="project" value="TreeGrafter"/>
</dbReference>
<dbReference type="SUPFAM" id="SSF52777">
    <property type="entry name" value="CoA-dependent acyltransferases"/>
    <property type="match status" value="2"/>
</dbReference>
<dbReference type="SMART" id="SM00823">
    <property type="entry name" value="PKS_PP"/>
    <property type="match status" value="1"/>
</dbReference>
<dbReference type="GO" id="GO:0009239">
    <property type="term" value="P:enterobactin biosynthetic process"/>
    <property type="evidence" value="ECO:0007669"/>
    <property type="project" value="TreeGrafter"/>
</dbReference>
<keyword evidence="6" id="KW-1185">Reference proteome</keyword>
<keyword evidence="2" id="KW-0596">Phosphopantetheine</keyword>
<dbReference type="EMBL" id="BOOA01000094">
    <property type="protein sequence ID" value="GIH28767.1"/>
    <property type="molecule type" value="Genomic_DNA"/>
</dbReference>
<dbReference type="GO" id="GO:0031177">
    <property type="term" value="F:phosphopantetheine binding"/>
    <property type="evidence" value="ECO:0007669"/>
    <property type="project" value="InterPro"/>
</dbReference>
<dbReference type="AlphaFoldDB" id="A0A919QMB7"/>
<proteinExistence type="predicted"/>
<evidence type="ECO:0000256" key="3">
    <source>
        <dbReference type="ARBA" id="ARBA00022553"/>
    </source>
</evidence>
<dbReference type="PROSITE" id="PS50075">
    <property type="entry name" value="CARRIER"/>
    <property type="match status" value="1"/>
</dbReference>
<evidence type="ECO:0000313" key="5">
    <source>
        <dbReference type="EMBL" id="GIH28767.1"/>
    </source>
</evidence>
<dbReference type="InterPro" id="IPR023213">
    <property type="entry name" value="CAT-like_dom_sf"/>
</dbReference>